<comment type="function">
    <text evidence="8">Plays an important role in the de novo pathway of purine nucleotide biosynthesis. Catalyzes the first committed step in the biosynthesis of AMP from IMP.</text>
</comment>
<dbReference type="NCBIfam" id="NF002223">
    <property type="entry name" value="PRK01117.1"/>
    <property type="match status" value="1"/>
</dbReference>
<keyword evidence="13" id="KW-1185">Reference proteome</keyword>
<evidence type="ECO:0000256" key="3">
    <source>
        <dbReference type="ARBA" id="ARBA00022723"/>
    </source>
</evidence>
<dbReference type="PROSITE" id="PS00513">
    <property type="entry name" value="ADENYLOSUCCIN_SYN_2"/>
    <property type="match status" value="1"/>
</dbReference>
<evidence type="ECO:0000313" key="12">
    <source>
        <dbReference type="EMBL" id="NOL60817.1"/>
    </source>
</evidence>
<dbReference type="KEGG" id="fai:FAD_1582"/>
<feature type="binding site" evidence="8">
    <location>
        <position position="139"/>
    </location>
    <ligand>
        <name>IMP</name>
        <dbReference type="ChEBI" id="CHEBI:58053"/>
        <note>ligand shared between dimeric partners</note>
    </ligand>
</feature>
<comment type="similarity">
    <text evidence="8 10">Belongs to the adenylosuccinate synthetase family.</text>
</comment>
<feature type="binding site" evidence="8">
    <location>
        <position position="299"/>
    </location>
    <ligand>
        <name>GTP</name>
        <dbReference type="ChEBI" id="CHEBI:37565"/>
    </ligand>
</feature>
<dbReference type="FunFam" id="3.90.170.10:FF:000001">
    <property type="entry name" value="Adenylosuccinate synthetase"/>
    <property type="match status" value="1"/>
</dbReference>
<feature type="binding site" description="in other chain" evidence="8">
    <location>
        <begin position="12"/>
        <end position="15"/>
    </location>
    <ligand>
        <name>IMP</name>
        <dbReference type="ChEBI" id="CHEBI:58053"/>
        <note>ligand shared between dimeric partners</note>
    </ligand>
</feature>
<dbReference type="FunFam" id="1.10.300.10:FF:000001">
    <property type="entry name" value="Adenylosuccinate synthetase"/>
    <property type="match status" value="1"/>
</dbReference>
<feature type="active site" evidence="9">
    <location>
        <position position="136"/>
    </location>
</feature>
<evidence type="ECO:0000256" key="6">
    <source>
        <dbReference type="ARBA" id="ARBA00022842"/>
    </source>
</evidence>
<evidence type="ECO:0000256" key="1">
    <source>
        <dbReference type="ARBA" id="ARBA00011738"/>
    </source>
</evidence>
<dbReference type="InterPro" id="IPR042111">
    <property type="entry name" value="Adenylosuccinate_synth_dom3"/>
</dbReference>
<accession>A0A1V0N5K7</accession>
<dbReference type="HAMAP" id="MF_00011">
    <property type="entry name" value="Adenylosucc_synth"/>
    <property type="match status" value="1"/>
</dbReference>
<feature type="binding site" description="in other chain" evidence="8">
    <location>
        <position position="297"/>
    </location>
    <ligand>
        <name>IMP</name>
        <dbReference type="ChEBI" id="CHEBI:58053"/>
        <note>ligand shared between dimeric partners</note>
    </ligand>
</feature>
<comment type="subcellular location">
    <subcellularLocation>
        <location evidence="8">Cytoplasm</location>
    </subcellularLocation>
</comment>
<dbReference type="InterPro" id="IPR042109">
    <property type="entry name" value="Adenylosuccinate_synth_dom1"/>
</dbReference>
<keyword evidence="3 8" id="KW-0479">Metal-binding</keyword>
<dbReference type="GO" id="GO:0005525">
    <property type="term" value="F:GTP binding"/>
    <property type="evidence" value="ECO:0007669"/>
    <property type="project" value="UniProtKB-UniRule"/>
</dbReference>
<dbReference type="EC" id="6.3.4.4" evidence="8 10"/>
<evidence type="ECO:0000313" key="11">
    <source>
        <dbReference type="EMBL" id="ARD85428.1"/>
    </source>
</evidence>
<comment type="catalytic activity">
    <reaction evidence="8 10">
        <text>IMP + L-aspartate + GTP = N(6)-(1,2-dicarboxyethyl)-AMP + GDP + phosphate + 2 H(+)</text>
        <dbReference type="Rhea" id="RHEA:15753"/>
        <dbReference type="ChEBI" id="CHEBI:15378"/>
        <dbReference type="ChEBI" id="CHEBI:29991"/>
        <dbReference type="ChEBI" id="CHEBI:37565"/>
        <dbReference type="ChEBI" id="CHEBI:43474"/>
        <dbReference type="ChEBI" id="CHEBI:57567"/>
        <dbReference type="ChEBI" id="CHEBI:58053"/>
        <dbReference type="ChEBI" id="CHEBI:58189"/>
        <dbReference type="EC" id="6.3.4.4"/>
    </reaction>
</comment>
<dbReference type="SUPFAM" id="SSF52540">
    <property type="entry name" value="P-loop containing nucleoside triphosphate hydrolases"/>
    <property type="match status" value="1"/>
</dbReference>
<dbReference type="CDD" id="cd03108">
    <property type="entry name" value="AdSS"/>
    <property type="match status" value="1"/>
</dbReference>
<keyword evidence="4 8" id="KW-0547">Nucleotide-binding</keyword>
<feature type="binding site" description="in other chain" evidence="8">
    <location>
        <position position="220"/>
    </location>
    <ligand>
        <name>IMP</name>
        <dbReference type="ChEBI" id="CHEBI:58053"/>
        <note>ligand shared between dimeric partners</note>
    </ligand>
</feature>
<protein>
    <recommendedName>
        <fullName evidence="8 10">Adenylosuccinate synthetase</fullName>
        <shortName evidence="8">AMPSase</shortName>
        <shortName evidence="8">AdSS</shortName>
        <ecNumber evidence="8 10">6.3.4.4</ecNumber>
    </recommendedName>
    <alternativeName>
        <fullName evidence="8">IMP--aspartate ligase</fullName>
    </alternativeName>
</protein>
<feature type="binding site" description="in other chain" evidence="8">
    <location>
        <position position="235"/>
    </location>
    <ligand>
        <name>IMP</name>
        <dbReference type="ChEBI" id="CHEBI:58053"/>
        <note>ligand shared between dimeric partners</note>
    </ligand>
</feature>
<dbReference type="GO" id="GO:0005737">
    <property type="term" value="C:cytoplasm"/>
    <property type="evidence" value="ECO:0007669"/>
    <property type="project" value="UniProtKB-SubCell"/>
</dbReference>
<dbReference type="STRING" id="74969.FAD_1582"/>
<evidence type="ECO:0000256" key="7">
    <source>
        <dbReference type="ARBA" id="ARBA00023134"/>
    </source>
</evidence>
<dbReference type="EMBL" id="CP015363">
    <property type="protein sequence ID" value="ARD85428.1"/>
    <property type="molecule type" value="Genomic_DNA"/>
</dbReference>
<proteinExistence type="inferred from homology"/>
<feature type="binding site" evidence="8">
    <location>
        <begin position="293"/>
        <end position="299"/>
    </location>
    <ligand>
        <name>substrate</name>
    </ligand>
</feature>
<dbReference type="Gene3D" id="3.90.170.10">
    <property type="entry name" value="Adenylosuccinate Synthetase, subunit A, domain 3"/>
    <property type="match status" value="1"/>
</dbReference>
<evidence type="ECO:0000256" key="2">
    <source>
        <dbReference type="ARBA" id="ARBA00022598"/>
    </source>
</evidence>
<feature type="binding site" description="in other chain" evidence="8">
    <location>
        <begin position="37"/>
        <end position="40"/>
    </location>
    <ligand>
        <name>IMP</name>
        <dbReference type="ChEBI" id="CHEBI:58053"/>
        <note>ligand shared between dimeric partners</note>
    </ligand>
</feature>
<feature type="binding site" evidence="8">
    <location>
        <begin position="411"/>
        <end position="413"/>
    </location>
    <ligand>
        <name>GTP</name>
        <dbReference type="ChEBI" id="CHEBI:37565"/>
    </ligand>
</feature>
<gene>
    <name evidence="8" type="primary">purA</name>
    <name evidence="11" type="ORF">FAD_1582</name>
    <name evidence="12" type="ORF">HLB00_08250</name>
</gene>
<dbReference type="InterPro" id="IPR033128">
    <property type="entry name" value="Adenylosuccin_syn_Lys_AS"/>
</dbReference>
<keyword evidence="8" id="KW-0963">Cytoplasm</keyword>
<dbReference type="GO" id="GO:0044208">
    <property type="term" value="P:'de novo' AMP biosynthetic process"/>
    <property type="evidence" value="ECO:0007669"/>
    <property type="project" value="UniProtKB-UniRule"/>
</dbReference>
<organism evidence="11 13">
    <name type="scientific">Ferroplasma acidiphilum</name>
    <dbReference type="NCBI Taxonomy" id="74969"/>
    <lineage>
        <taxon>Archaea</taxon>
        <taxon>Methanobacteriati</taxon>
        <taxon>Thermoplasmatota</taxon>
        <taxon>Thermoplasmata</taxon>
        <taxon>Thermoplasmatales</taxon>
        <taxon>Ferroplasmaceae</taxon>
        <taxon>Ferroplasma</taxon>
    </lineage>
</organism>
<dbReference type="UniPathway" id="UPA00075">
    <property type="reaction ID" value="UER00335"/>
</dbReference>
<dbReference type="Proteomes" id="UP000546917">
    <property type="component" value="Unassembled WGS sequence"/>
</dbReference>
<feature type="binding site" evidence="8">
    <location>
        <begin position="39"/>
        <end position="41"/>
    </location>
    <ligand>
        <name>GTP</name>
        <dbReference type="ChEBI" id="CHEBI:37565"/>
    </ligand>
</feature>
<evidence type="ECO:0000256" key="10">
    <source>
        <dbReference type="RuleBase" id="RU000520"/>
    </source>
</evidence>
<comment type="pathway">
    <text evidence="8 10">Purine metabolism; AMP biosynthesis via de novo pathway; AMP from IMP: step 1/2.</text>
</comment>
<dbReference type="GO" id="GO:0000287">
    <property type="term" value="F:magnesium ion binding"/>
    <property type="evidence" value="ECO:0007669"/>
    <property type="project" value="UniProtKB-UniRule"/>
</dbReference>
<dbReference type="InterPro" id="IPR001114">
    <property type="entry name" value="Adenylosuccinate_synthetase"/>
</dbReference>
<keyword evidence="6 8" id="KW-0460">Magnesium</keyword>
<keyword evidence="2 8" id="KW-0436">Ligase</keyword>
<dbReference type="EMBL" id="JABGBP010000308">
    <property type="protein sequence ID" value="NOL60817.1"/>
    <property type="molecule type" value="Genomic_DNA"/>
</dbReference>
<sequence>MISVILGLQFGDEGKGKITDFVSRDYDEVVRFNGGSNAGHTVVIKGEKFKFHLVPSGAMQSNKVILGNGMVIDPEELVSELDLLKKSKKDIEIKISAGAHIVTKMHKCLDKKEEEIRSKLNIGTTSQGIGPTYEDKYARTGIRFIDLSNPEIIEDKIETIYNMKKQLLKGSIFENPEERAKMVKDLCGFGNSIMQYMDYTENVINNDYRLGKNILFEGAQGGMLDIDFGIYPFVTSSNTLAGALSTGSGFSFRKVDRVIGVFKAYTSKVGSGPFPSEIIGDSTLRDLGSEYGTTTGRPRRVGWLDLPLLKYTIMMNDVDSLAITKVDILGKMKTIKIATNYTIDGKEIDYFPRRLEDFEKLHVDYVELPGWGDIENPDDIIANGYQALPQNMKKYIEFIEEKTGKTIDIISLGEDRRMTITKQIFN</sequence>
<evidence type="ECO:0000256" key="9">
    <source>
        <dbReference type="PROSITE-ProRule" id="PRU10134"/>
    </source>
</evidence>
<reference evidence="12 14" key="2">
    <citation type="submission" date="2020-05" db="EMBL/GenBank/DDBJ databases">
        <authorList>
            <person name="Zhang R."/>
        </authorList>
    </citation>
    <scope>NUCLEOTIDE SEQUENCE [LARGE SCALE GENOMIC DNA]</scope>
    <source>
        <strain evidence="12 14">DSM 28986</strain>
    </source>
</reference>
<dbReference type="PANTHER" id="PTHR11846:SF0">
    <property type="entry name" value="ADENYLOSUCCINATE SYNTHETASE"/>
    <property type="match status" value="1"/>
</dbReference>
<dbReference type="Proteomes" id="UP000192050">
    <property type="component" value="Chromosome"/>
</dbReference>
<keyword evidence="7 8" id="KW-0342">GTP-binding</keyword>
<feature type="active site" description="Proton acceptor" evidence="8">
    <location>
        <position position="12"/>
    </location>
</feature>
<name>A0A1V0N5K7_9ARCH</name>
<dbReference type="PROSITE" id="PS01266">
    <property type="entry name" value="ADENYLOSUCCIN_SYN_1"/>
    <property type="match status" value="1"/>
</dbReference>
<dbReference type="GO" id="GO:0004019">
    <property type="term" value="F:adenylosuccinate synthase activity"/>
    <property type="evidence" value="ECO:0007669"/>
    <property type="project" value="UniProtKB-UniRule"/>
</dbReference>
<reference evidence="11 13" key="1">
    <citation type="submission" date="2011-10" db="EMBL/GenBank/DDBJ databases">
        <title>Metabolic and evolutionary patterns in the extreme acidophile Ferroplasma acidiphilum.</title>
        <authorList>
            <person name="Golyshina O.V."/>
            <person name="Kozyavkin S.A."/>
            <person name="Tatusov R.L."/>
            <person name="Slesarev A.I."/>
            <person name="Golyshin P.N."/>
        </authorList>
    </citation>
    <scope>NUCLEOTIDE SEQUENCE [LARGE SCALE GENOMIC DNA]</scope>
    <source>
        <strain evidence="11">Berkeley</strain>
        <strain evidence="13">Y</strain>
    </source>
</reference>
<evidence type="ECO:0000313" key="14">
    <source>
        <dbReference type="Proteomes" id="UP000546917"/>
    </source>
</evidence>
<dbReference type="Pfam" id="PF00709">
    <property type="entry name" value="Adenylsucc_synt"/>
    <property type="match status" value="1"/>
</dbReference>
<comment type="cofactor">
    <cofactor evidence="8">
        <name>Mg(2+)</name>
        <dbReference type="ChEBI" id="CHEBI:18420"/>
    </cofactor>
    <text evidence="8">Binds 1 Mg(2+) ion per subunit.</text>
</comment>
<dbReference type="GO" id="GO:0046040">
    <property type="term" value="P:IMP metabolic process"/>
    <property type="evidence" value="ECO:0007669"/>
    <property type="project" value="TreeGrafter"/>
</dbReference>
<dbReference type="GeneID" id="31677072"/>
<evidence type="ECO:0000256" key="5">
    <source>
        <dbReference type="ARBA" id="ARBA00022755"/>
    </source>
</evidence>
<keyword evidence="5 8" id="KW-0658">Purine biosynthesis</keyword>
<evidence type="ECO:0000256" key="4">
    <source>
        <dbReference type="ARBA" id="ARBA00022741"/>
    </source>
</evidence>
<comment type="subunit">
    <text evidence="1 8">Homodimer.</text>
</comment>
<evidence type="ECO:0000256" key="8">
    <source>
        <dbReference type="HAMAP-Rule" id="MF_00011"/>
    </source>
</evidence>
<dbReference type="InterPro" id="IPR042110">
    <property type="entry name" value="Adenylosuccinate_synth_dom2"/>
</dbReference>
<dbReference type="Gene3D" id="3.40.440.10">
    <property type="entry name" value="Adenylosuccinate Synthetase, subunit A, domain 1"/>
    <property type="match status" value="1"/>
</dbReference>
<dbReference type="NCBIfam" id="TIGR00184">
    <property type="entry name" value="purA"/>
    <property type="match status" value="1"/>
</dbReference>
<dbReference type="PANTHER" id="PTHR11846">
    <property type="entry name" value="ADENYLOSUCCINATE SYNTHETASE"/>
    <property type="match status" value="1"/>
</dbReference>
<feature type="binding site" evidence="8">
    <location>
        <begin position="325"/>
        <end position="327"/>
    </location>
    <ligand>
        <name>GTP</name>
        <dbReference type="ChEBI" id="CHEBI:37565"/>
    </ligand>
</feature>
<feature type="active site" description="Proton donor" evidence="8">
    <location>
        <position position="40"/>
    </location>
</feature>
<evidence type="ECO:0000313" key="13">
    <source>
        <dbReference type="Proteomes" id="UP000192050"/>
    </source>
</evidence>
<feature type="binding site" evidence="8">
    <location>
        <position position="39"/>
    </location>
    <ligand>
        <name>Mg(2+)</name>
        <dbReference type="ChEBI" id="CHEBI:18420"/>
    </ligand>
</feature>
<dbReference type="InterPro" id="IPR027417">
    <property type="entry name" value="P-loop_NTPase"/>
</dbReference>
<feature type="binding site" evidence="8">
    <location>
        <begin position="11"/>
        <end position="17"/>
    </location>
    <ligand>
        <name>GTP</name>
        <dbReference type="ChEBI" id="CHEBI:37565"/>
    </ligand>
</feature>
<dbReference type="SMART" id="SM00788">
    <property type="entry name" value="Adenylsucc_synt"/>
    <property type="match status" value="1"/>
</dbReference>
<dbReference type="AlphaFoldDB" id="A0A1V0N5K7"/>
<dbReference type="Gene3D" id="1.10.300.10">
    <property type="entry name" value="Adenylosuccinate Synthetase, subunit A, domain 2"/>
    <property type="match status" value="1"/>
</dbReference>
<dbReference type="OrthoDB" id="372247at2157"/>
<dbReference type="RefSeq" id="WP_081142967.1">
    <property type="nucleotide sequence ID" value="NZ_CP015363.1"/>
</dbReference>
<feature type="binding site" evidence="8">
    <location>
        <position position="12"/>
    </location>
    <ligand>
        <name>Mg(2+)</name>
        <dbReference type="ChEBI" id="CHEBI:18420"/>
    </ligand>
</feature>
<dbReference type="InterPro" id="IPR018220">
    <property type="entry name" value="Adenylosuccin_syn_GTP-bd"/>
</dbReference>
<feature type="binding site" description="in other chain" evidence="8">
    <location>
        <position position="125"/>
    </location>
    <ligand>
        <name>IMP</name>
        <dbReference type="ChEBI" id="CHEBI:58053"/>
        <note>ligand shared between dimeric partners</note>
    </ligand>
</feature>